<feature type="compositionally biased region" description="Basic residues" evidence="1">
    <location>
        <begin position="1"/>
        <end position="12"/>
    </location>
</feature>
<evidence type="ECO:0000256" key="1">
    <source>
        <dbReference type="SAM" id="MobiDB-lite"/>
    </source>
</evidence>
<feature type="region of interest" description="Disordered" evidence="1">
    <location>
        <begin position="187"/>
        <end position="224"/>
    </location>
</feature>
<reference evidence="2" key="1">
    <citation type="submission" date="2023-01" db="EMBL/GenBank/DDBJ databases">
        <title>Genome assembly of the deep-sea coral Lophelia pertusa.</title>
        <authorList>
            <person name="Herrera S."/>
            <person name="Cordes E."/>
        </authorList>
    </citation>
    <scope>NUCLEOTIDE SEQUENCE</scope>
    <source>
        <strain evidence="2">USNM1676648</strain>
        <tissue evidence="2">Polyp</tissue>
    </source>
</reference>
<organism evidence="2 3">
    <name type="scientific">Desmophyllum pertusum</name>
    <dbReference type="NCBI Taxonomy" id="174260"/>
    <lineage>
        <taxon>Eukaryota</taxon>
        <taxon>Metazoa</taxon>
        <taxon>Cnidaria</taxon>
        <taxon>Anthozoa</taxon>
        <taxon>Hexacorallia</taxon>
        <taxon>Scleractinia</taxon>
        <taxon>Caryophylliina</taxon>
        <taxon>Caryophylliidae</taxon>
        <taxon>Desmophyllum</taxon>
    </lineage>
</organism>
<proteinExistence type="predicted"/>
<evidence type="ECO:0000313" key="2">
    <source>
        <dbReference type="EMBL" id="KAJ7391586.1"/>
    </source>
</evidence>
<sequence>MRKNKPNSRKKNKVNDANHHVRQDVYLPRTESSLDILYSFDDIEDIKRRENADQVWGLTEEDFTDSKEYKPPRKLLHDVTALSTFPSNELVFCEVCSPRGDSEDKDSSFSSNLEDAECEITAADLAVYSSHMETVSRRSRRSNYCSKRTETTGSLEKFKSRTLFDDKEPIHHSKDSVARINKDNQRTAASLPLLQTPRQEKAGSLSGNKPKFKGRKQGSKTYDPDIGIVNGTKLSNSIAPEFQNLRHFLPLLTLCQCPDYDSAVIEVVRDYNDPCRGVASHIYPPH</sequence>
<keyword evidence="3" id="KW-1185">Reference proteome</keyword>
<comment type="caution">
    <text evidence="2">The sequence shown here is derived from an EMBL/GenBank/DDBJ whole genome shotgun (WGS) entry which is preliminary data.</text>
</comment>
<accession>A0A9X0D9L2</accession>
<evidence type="ECO:0000313" key="3">
    <source>
        <dbReference type="Proteomes" id="UP001163046"/>
    </source>
</evidence>
<protein>
    <submittedName>
        <fullName evidence="2">Uncharacterized protein</fullName>
    </submittedName>
</protein>
<dbReference type="EMBL" id="MU825405">
    <property type="protein sequence ID" value="KAJ7391586.1"/>
    <property type="molecule type" value="Genomic_DNA"/>
</dbReference>
<dbReference type="OrthoDB" id="6013759at2759"/>
<feature type="compositionally biased region" description="Basic and acidic residues" evidence="1">
    <location>
        <begin position="13"/>
        <end position="23"/>
    </location>
</feature>
<gene>
    <name evidence="2" type="ORF">OS493_017283</name>
</gene>
<feature type="region of interest" description="Disordered" evidence="1">
    <location>
        <begin position="1"/>
        <end position="23"/>
    </location>
</feature>
<dbReference type="AlphaFoldDB" id="A0A9X0D9L2"/>
<dbReference type="Proteomes" id="UP001163046">
    <property type="component" value="Unassembled WGS sequence"/>
</dbReference>
<name>A0A9X0D9L2_9CNID</name>